<comment type="caution">
    <text evidence="2">The sequence shown here is derived from an EMBL/GenBank/DDBJ whole genome shotgun (WGS) entry which is preliminary data.</text>
</comment>
<dbReference type="VEuPathDB" id="FungiDB:PSTT_06471"/>
<proteinExistence type="predicted"/>
<dbReference type="EMBL" id="PKSM01000013">
    <property type="protein sequence ID" value="POW22114.1"/>
    <property type="molecule type" value="Genomic_DNA"/>
</dbReference>
<reference evidence="2 3" key="1">
    <citation type="submission" date="2017-12" db="EMBL/GenBank/DDBJ databases">
        <title>Gene loss provides genomic basis for host adaptation in cereal stripe rust fungi.</title>
        <authorList>
            <person name="Xia C."/>
        </authorList>
    </citation>
    <scope>NUCLEOTIDE SEQUENCE [LARGE SCALE GENOMIC DNA]</scope>
    <source>
        <strain evidence="2 3">93TX-2</strain>
    </source>
</reference>
<gene>
    <name evidence="2" type="ORF">PSHT_01700</name>
</gene>
<dbReference type="Proteomes" id="UP000238274">
    <property type="component" value="Unassembled WGS sequence"/>
</dbReference>
<name>A0A2S4WK40_9BASI</name>
<reference evidence="3" key="3">
    <citation type="journal article" date="2018" name="Mol. Plant Microbe Interact.">
        <title>Genome sequence resources for the wheat stripe rust pathogen (Puccinia striiformis f. sp. tritici) and the barley stripe rust pathogen (Puccinia striiformis f. sp. hordei).</title>
        <authorList>
            <person name="Xia C."/>
            <person name="Wang M."/>
            <person name="Yin C."/>
            <person name="Cornejo O.E."/>
            <person name="Hulbert S.H."/>
            <person name="Chen X."/>
        </authorList>
    </citation>
    <scope>NUCLEOTIDE SEQUENCE [LARGE SCALE GENOMIC DNA]</scope>
    <source>
        <strain evidence="3">93TX-2</strain>
    </source>
</reference>
<feature type="compositionally biased region" description="Polar residues" evidence="1">
    <location>
        <begin position="93"/>
        <end position="105"/>
    </location>
</feature>
<sequence length="178" mass="19850">MKFKEQNKQINEQRNEIINLRQANTSFLNAQSQWNRVVDELEHIKVVLNEVLSLLRKPDYAASAGISTGVVVFPIDNKPKNEEKLLPPKDIDSCQSSYRTPSQSTSQGQLRLMDVLEAGRGKFLLDLGASTHVCGNLHQFITQQQLDHPKVIALVVADCTINVTFKGSIRIPTPTGTI</sequence>
<keyword evidence="3" id="KW-1185">Reference proteome</keyword>
<organism evidence="2 3">
    <name type="scientific">Puccinia striiformis</name>
    <dbReference type="NCBI Taxonomy" id="27350"/>
    <lineage>
        <taxon>Eukaryota</taxon>
        <taxon>Fungi</taxon>
        <taxon>Dikarya</taxon>
        <taxon>Basidiomycota</taxon>
        <taxon>Pucciniomycotina</taxon>
        <taxon>Pucciniomycetes</taxon>
        <taxon>Pucciniales</taxon>
        <taxon>Pucciniaceae</taxon>
        <taxon>Puccinia</taxon>
    </lineage>
</organism>
<dbReference type="VEuPathDB" id="FungiDB:PSHT_01700"/>
<protein>
    <submittedName>
        <fullName evidence="2">Uncharacterized protein</fullName>
    </submittedName>
</protein>
<feature type="region of interest" description="Disordered" evidence="1">
    <location>
        <begin position="82"/>
        <end position="105"/>
    </location>
</feature>
<evidence type="ECO:0000256" key="1">
    <source>
        <dbReference type="SAM" id="MobiDB-lite"/>
    </source>
</evidence>
<evidence type="ECO:0000313" key="3">
    <source>
        <dbReference type="Proteomes" id="UP000238274"/>
    </source>
</evidence>
<dbReference type="AlphaFoldDB" id="A0A2S4WK40"/>
<reference evidence="3" key="2">
    <citation type="journal article" date="2018" name="BMC Genomics">
        <title>Genomic insights into host adaptation between the wheat stripe rust pathogen (Puccinia striiformis f. sp. tritici) and the barley stripe rust pathogen (Puccinia striiformis f. sp. hordei).</title>
        <authorList>
            <person name="Xia C."/>
            <person name="Wang M."/>
            <person name="Yin C."/>
            <person name="Cornejo O.E."/>
            <person name="Hulbert S.H."/>
            <person name="Chen X."/>
        </authorList>
    </citation>
    <scope>NUCLEOTIDE SEQUENCE [LARGE SCALE GENOMIC DNA]</scope>
    <source>
        <strain evidence="3">93TX-2</strain>
    </source>
</reference>
<accession>A0A2S4WK40</accession>
<evidence type="ECO:0000313" key="2">
    <source>
        <dbReference type="EMBL" id="POW22114.1"/>
    </source>
</evidence>
<feature type="compositionally biased region" description="Basic and acidic residues" evidence="1">
    <location>
        <begin position="82"/>
        <end position="92"/>
    </location>
</feature>